<dbReference type="InterPro" id="IPR000383">
    <property type="entry name" value="Xaa-Pro-like_dom"/>
</dbReference>
<organism evidence="2 3">
    <name type="scientific">Sistotremastrum niveocremeum HHB9708</name>
    <dbReference type="NCBI Taxonomy" id="1314777"/>
    <lineage>
        <taxon>Eukaryota</taxon>
        <taxon>Fungi</taxon>
        <taxon>Dikarya</taxon>
        <taxon>Basidiomycota</taxon>
        <taxon>Agaricomycotina</taxon>
        <taxon>Agaricomycetes</taxon>
        <taxon>Sistotremastrales</taxon>
        <taxon>Sistotremastraceae</taxon>
        <taxon>Sertulicium</taxon>
        <taxon>Sertulicium niveocremeum</taxon>
    </lineage>
</organism>
<dbReference type="EMBL" id="KV419410">
    <property type="protein sequence ID" value="KZS92495.1"/>
    <property type="molecule type" value="Genomic_DNA"/>
</dbReference>
<evidence type="ECO:0000313" key="3">
    <source>
        <dbReference type="Proteomes" id="UP000076722"/>
    </source>
</evidence>
<reference evidence="2 3" key="1">
    <citation type="journal article" date="2016" name="Mol. Biol. Evol.">
        <title>Comparative Genomics of Early-Diverging Mushroom-Forming Fungi Provides Insights into the Origins of Lignocellulose Decay Capabilities.</title>
        <authorList>
            <person name="Nagy L.G."/>
            <person name="Riley R."/>
            <person name="Tritt A."/>
            <person name="Adam C."/>
            <person name="Daum C."/>
            <person name="Floudas D."/>
            <person name="Sun H."/>
            <person name="Yadav J.S."/>
            <person name="Pangilinan J."/>
            <person name="Larsson K.H."/>
            <person name="Matsuura K."/>
            <person name="Barry K."/>
            <person name="Labutti K."/>
            <person name="Kuo R."/>
            <person name="Ohm R.A."/>
            <person name="Bhattacharya S.S."/>
            <person name="Shirouzu T."/>
            <person name="Yoshinaga Y."/>
            <person name="Martin F.M."/>
            <person name="Grigoriev I.V."/>
            <person name="Hibbett D.S."/>
        </authorList>
    </citation>
    <scope>NUCLEOTIDE SEQUENCE [LARGE SCALE GENOMIC DNA]</scope>
    <source>
        <strain evidence="2 3">HHB9708</strain>
    </source>
</reference>
<dbReference type="OrthoDB" id="10260961at2759"/>
<accession>A0A164TMG6</accession>
<keyword evidence="2" id="KW-0378">Hydrolase</keyword>
<dbReference type="InterPro" id="IPR029058">
    <property type="entry name" value="AB_hydrolase_fold"/>
</dbReference>
<dbReference type="Proteomes" id="UP000076722">
    <property type="component" value="Unassembled WGS sequence"/>
</dbReference>
<dbReference type="Gene3D" id="3.40.50.1820">
    <property type="entry name" value="alpha/beta hydrolase"/>
    <property type="match status" value="1"/>
</dbReference>
<protein>
    <submittedName>
        <fullName evidence="2">Alpha/beta-hydrolase</fullName>
    </submittedName>
</protein>
<dbReference type="PANTHER" id="PTHR42103:SF2">
    <property type="entry name" value="AB HYDROLASE-1 DOMAIN-CONTAINING PROTEIN"/>
    <property type="match status" value="1"/>
</dbReference>
<gene>
    <name evidence="2" type="ORF">SISNIDRAFT_412503</name>
</gene>
<dbReference type="AlphaFoldDB" id="A0A164TMG6"/>
<name>A0A164TMG6_9AGAM</name>
<feature type="domain" description="Xaa-Pro dipeptidyl-peptidase-like" evidence="1">
    <location>
        <begin position="32"/>
        <end position="121"/>
    </location>
</feature>
<evidence type="ECO:0000259" key="1">
    <source>
        <dbReference type="Pfam" id="PF02129"/>
    </source>
</evidence>
<sequence length="232" mass="25926">MASQLVPMPQGHSLEAIFTPPPVSGPAHPPRLAVLLHPWSWLGGRMHDHVIQTLSSSFIQRGFHTIVFNSRGVGASTGRASFTGFLEVEDLKEIIKWGVSKIQNVPSVTILGYSHGSLIASLHPLLDPPISTSHILLSYPLSTRSLLTLFKSSTYSSGLRSLLQEPSSNVLIIYGDEDNFTSISQYKKWTGELLKITRGRLKTYEVEDADHFWRGESGERMWERIESWLDES</sequence>
<keyword evidence="3" id="KW-1185">Reference proteome</keyword>
<dbReference type="STRING" id="1314777.A0A164TMG6"/>
<dbReference type="Pfam" id="PF02129">
    <property type="entry name" value="Peptidase_S15"/>
    <property type="match status" value="1"/>
</dbReference>
<dbReference type="PANTHER" id="PTHR42103">
    <property type="entry name" value="ALPHA/BETA-HYDROLASES SUPERFAMILY PROTEIN"/>
    <property type="match status" value="1"/>
</dbReference>
<dbReference type="SUPFAM" id="SSF53474">
    <property type="entry name" value="alpha/beta-Hydrolases"/>
    <property type="match status" value="1"/>
</dbReference>
<proteinExistence type="predicted"/>
<dbReference type="GO" id="GO:0016787">
    <property type="term" value="F:hydrolase activity"/>
    <property type="evidence" value="ECO:0007669"/>
    <property type="project" value="UniProtKB-KW"/>
</dbReference>
<evidence type="ECO:0000313" key="2">
    <source>
        <dbReference type="EMBL" id="KZS92495.1"/>
    </source>
</evidence>